<dbReference type="Gene3D" id="1.20.1280.290">
    <property type="match status" value="1"/>
</dbReference>
<protein>
    <submittedName>
        <fullName evidence="6">PQ loop repeat family protein</fullName>
    </submittedName>
</protein>
<evidence type="ECO:0000256" key="4">
    <source>
        <dbReference type="ARBA" id="ARBA00023136"/>
    </source>
</evidence>
<keyword evidence="4 5" id="KW-0472">Membrane</keyword>
<reference evidence="6 7" key="1">
    <citation type="submission" date="2014-02" db="EMBL/GenBank/DDBJ databases">
        <title>Genome sequence of Ureaplasma diversum strain 246.</title>
        <authorList>
            <person name="Sirand-Pugnet P."/>
            <person name="Breton M."/>
            <person name="Dordet-Frisoni E."/>
            <person name="Baranowski E."/>
            <person name="Barre A."/>
            <person name="Couture C."/>
            <person name="Dupuy V."/>
            <person name="Gaurivaud P."/>
            <person name="Jacob D."/>
            <person name="Lemaitre C."/>
            <person name="Manso-Silvan L."/>
            <person name="Nikolski M."/>
            <person name="Nouvel L.-X."/>
            <person name="Poumarat F."/>
            <person name="Tardy F."/>
            <person name="Thebault P."/>
            <person name="Theil S."/>
            <person name="Citti C."/>
            <person name="Thiaucourt F."/>
            <person name="Blanchard A."/>
        </authorList>
    </citation>
    <scope>NUCLEOTIDE SEQUENCE [LARGE SCALE GENOMIC DNA]</scope>
    <source>
        <strain evidence="6 7">NCTC 246</strain>
    </source>
</reference>
<accession>A0A084EX99</accession>
<feature type="transmembrane region" description="Helical" evidence="5">
    <location>
        <begin position="101"/>
        <end position="127"/>
    </location>
</feature>
<sequence>MKVINKNMNNNLNIISSLFSETINQTNTNNTNQIIIISFGLVSSVLLLAAFLPQTIYTIKTRNTTSLSTSMFSLVFCARFLFSLSAVLLIVRYVLLEDYGIALYASSLPLLICHGINLFLNGIILIFKIYNLKKAKDNNMSEAEWIDHYHFLKEHKKRQS</sequence>
<name>A0A084EX99_9BACT</name>
<comment type="subcellular location">
    <subcellularLocation>
        <location evidence="1">Membrane</location>
        <topology evidence="1">Multi-pass membrane protein</topology>
    </subcellularLocation>
</comment>
<dbReference type="eggNOG" id="COG4095">
    <property type="taxonomic scope" value="Bacteria"/>
</dbReference>
<evidence type="ECO:0000313" key="7">
    <source>
        <dbReference type="Proteomes" id="UP000028537"/>
    </source>
</evidence>
<dbReference type="AlphaFoldDB" id="A0A084EX99"/>
<feature type="transmembrane region" description="Helical" evidence="5">
    <location>
        <begin position="71"/>
        <end position="95"/>
    </location>
</feature>
<dbReference type="Pfam" id="PF04193">
    <property type="entry name" value="PQ-loop"/>
    <property type="match status" value="1"/>
</dbReference>
<evidence type="ECO:0000256" key="5">
    <source>
        <dbReference type="SAM" id="Phobius"/>
    </source>
</evidence>
<evidence type="ECO:0000256" key="2">
    <source>
        <dbReference type="ARBA" id="ARBA00022692"/>
    </source>
</evidence>
<evidence type="ECO:0000313" key="6">
    <source>
        <dbReference type="EMBL" id="KEZ22591.1"/>
    </source>
</evidence>
<evidence type="ECO:0000256" key="1">
    <source>
        <dbReference type="ARBA" id="ARBA00004141"/>
    </source>
</evidence>
<organism evidence="6 7">
    <name type="scientific">Ureaplasma diversum NCTC 246</name>
    <dbReference type="NCBI Taxonomy" id="1188241"/>
    <lineage>
        <taxon>Bacteria</taxon>
        <taxon>Bacillati</taxon>
        <taxon>Mycoplasmatota</taxon>
        <taxon>Mycoplasmoidales</taxon>
        <taxon>Mycoplasmoidaceae</taxon>
        <taxon>Ureaplasma</taxon>
    </lineage>
</organism>
<evidence type="ECO:0000256" key="3">
    <source>
        <dbReference type="ARBA" id="ARBA00022989"/>
    </source>
</evidence>
<dbReference type="EMBL" id="JFDP01000068">
    <property type="protein sequence ID" value="KEZ22591.1"/>
    <property type="molecule type" value="Genomic_DNA"/>
</dbReference>
<proteinExistence type="predicted"/>
<keyword evidence="7" id="KW-1185">Reference proteome</keyword>
<keyword evidence="2 5" id="KW-0812">Transmembrane</keyword>
<keyword evidence="3 5" id="KW-1133">Transmembrane helix</keyword>
<feature type="transmembrane region" description="Helical" evidence="5">
    <location>
        <begin position="34"/>
        <end position="59"/>
    </location>
</feature>
<gene>
    <name evidence="6" type="ORF">UDIV_5670</name>
</gene>
<dbReference type="Proteomes" id="UP000028537">
    <property type="component" value="Unassembled WGS sequence"/>
</dbReference>
<dbReference type="InterPro" id="IPR006603">
    <property type="entry name" value="PQ-loop_rpt"/>
</dbReference>
<comment type="caution">
    <text evidence="6">The sequence shown here is derived from an EMBL/GenBank/DDBJ whole genome shotgun (WGS) entry which is preliminary data.</text>
</comment>
<dbReference type="GO" id="GO:0016020">
    <property type="term" value="C:membrane"/>
    <property type="evidence" value="ECO:0007669"/>
    <property type="project" value="UniProtKB-SubCell"/>
</dbReference>